<feature type="transmembrane region" description="Helical" evidence="1">
    <location>
        <begin position="228"/>
        <end position="251"/>
    </location>
</feature>
<evidence type="ECO:0000313" key="2">
    <source>
        <dbReference type="EMBL" id="KAB5608135.1"/>
    </source>
</evidence>
<comment type="caution">
    <text evidence="2">The sequence shown here is derived from an EMBL/GenBank/DDBJ whole genome shotgun (WGS) entry which is preliminary data.</text>
</comment>
<keyword evidence="3" id="KW-1185">Reference proteome</keyword>
<sequence length="254" mass="25712">MAHDTDLQTADMAKVGGARAPFSSGYATALSIVALMPFAVLAAGGAGLIGIGAWLVVLMAVFVVCSPLRDGMAGHVAAVLLGAASLVFAGTDVLANALSALGDGGVARVVASGVAASDPRMSRLIAWFAGVGGLLVVLIVVSFIRQMARAERSHLIRGLSHSVLEGVAMVLAPGWLALPEYMALPDTGANDVAMIASVVVLGALIVGLTVASRWWVAEADPDERARAPWLGIVVLPALLAGPLLAIATVVVPLV</sequence>
<reference evidence="2 3" key="1">
    <citation type="journal article" date="2019" name="Int. J. Syst. Evol. Microbiol.">
        <title>Bifidobacterium jacchi sp. nov., isolated from the faeces of a baby common marmoset (Callithrix jacchus).</title>
        <authorList>
            <person name="Modesto M."/>
            <person name="Watanabe K."/>
            <person name="Arita M."/>
            <person name="Satti M."/>
            <person name="Oki K."/>
            <person name="Sciavilla P."/>
            <person name="Patavino C."/>
            <person name="Camma C."/>
            <person name="Michelini S."/>
            <person name="Sgorbati B."/>
            <person name="Mattarelli P."/>
        </authorList>
    </citation>
    <scope>NUCLEOTIDE SEQUENCE [LARGE SCALE GENOMIC DNA]</scope>
    <source>
        <strain evidence="2 3">MRM 9.3</strain>
    </source>
</reference>
<feature type="transmembrane region" description="Helical" evidence="1">
    <location>
        <begin position="72"/>
        <end position="91"/>
    </location>
</feature>
<name>A0A5N5RLC6_9BIFI</name>
<accession>A0A5N5RLC6</accession>
<organism evidence="2 3">
    <name type="scientific">Bifidobacterium jacchi</name>
    <dbReference type="NCBI Taxonomy" id="2490545"/>
    <lineage>
        <taxon>Bacteria</taxon>
        <taxon>Bacillati</taxon>
        <taxon>Actinomycetota</taxon>
        <taxon>Actinomycetes</taxon>
        <taxon>Bifidobacteriales</taxon>
        <taxon>Bifidobacteriaceae</taxon>
        <taxon>Bifidobacterium</taxon>
    </lineage>
</organism>
<feature type="transmembrane region" description="Helical" evidence="1">
    <location>
        <begin position="156"/>
        <end position="178"/>
    </location>
</feature>
<feature type="transmembrane region" description="Helical" evidence="1">
    <location>
        <begin position="193"/>
        <end position="216"/>
    </location>
</feature>
<gene>
    <name evidence="2" type="ORF">EHS19_02030</name>
</gene>
<protein>
    <submittedName>
        <fullName evidence="2">Uncharacterized protein</fullName>
    </submittedName>
</protein>
<evidence type="ECO:0000313" key="3">
    <source>
        <dbReference type="Proteomes" id="UP000326336"/>
    </source>
</evidence>
<feature type="transmembrane region" description="Helical" evidence="1">
    <location>
        <begin position="32"/>
        <end position="65"/>
    </location>
</feature>
<proteinExistence type="predicted"/>
<dbReference type="RefSeq" id="WP_151916156.1">
    <property type="nucleotide sequence ID" value="NZ_RQSP01000004.1"/>
</dbReference>
<keyword evidence="1" id="KW-0472">Membrane</keyword>
<dbReference type="OrthoDB" id="3238956at2"/>
<dbReference type="AlphaFoldDB" id="A0A5N5RLC6"/>
<keyword evidence="1" id="KW-1133">Transmembrane helix</keyword>
<keyword evidence="1" id="KW-0812">Transmembrane</keyword>
<dbReference type="EMBL" id="RQSP01000004">
    <property type="protein sequence ID" value="KAB5608135.1"/>
    <property type="molecule type" value="Genomic_DNA"/>
</dbReference>
<feature type="transmembrane region" description="Helical" evidence="1">
    <location>
        <begin position="124"/>
        <end position="144"/>
    </location>
</feature>
<dbReference type="Proteomes" id="UP000326336">
    <property type="component" value="Unassembled WGS sequence"/>
</dbReference>
<evidence type="ECO:0000256" key="1">
    <source>
        <dbReference type="SAM" id="Phobius"/>
    </source>
</evidence>